<dbReference type="InterPro" id="IPR025007">
    <property type="entry name" value="DUF3899"/>
</dbReference>
<proteinExistence type="predicted"/>
<protein>
    <submittedName>
        <fullName evidence="3">DUF3899 domain-containing protein</fullName>
    </submittedName>
</protein>
<reference evidence="3 4" key="1">
    <citation type="submission" date="2020-07" db="EMBL/GenBank/DDBJ databases">
        <title>Screening of a cold-adapted Planococcus bacterium producing protease in traditional shrimp paste and protease identification by genome sequencing.</title>
        <authorList>
            <person name="Gao R."/>
            <person name="Leng W."/>
            <person name="Chu Q."/>
            <person name="Wu X."/>
            <person name="Liu H."/>
            <person name="Li X."/>
        </authorList>
    </citation>
    <scope>NUCLEOTIDE SEQUENCE [LARGE SCALE GENOMIC DNA]</scope>
    <source>
        <strain evidence="3 4">XJ11</strain>
    </source>
</reference>
<keyword evidence="1" id="KW-0472">Membrane</keyword>
<dbReference type="AlphaFoldDB" id="A0A7D7MFK0"/>
<evidence type="ECO:0000313" key="4">
    <source>
        <dbReference type="Proteomes" id="UP000514716"/>
    </source>
</evidence>
<evidence type="ECO:0000259" key="2">
    <source>
        <dbReference type="Pfam" id="PF13038"/>
    </source>
</evidence>
<organism evidence="3 4">
    <name type="scientific">Planococcus maritimus</name>
    <dbReference type="NCBI Taxonomy" id="192421"/>
    <lineage>
        <taxon>Bacteria</taxon>
        <taxon>Bacillati</taxon>
        <taxon>Bacillota</taxon>
        <taxon>Bacilli</taxon>
        <taxon>Bacillales</taxon>
        <taxon>Caryophanaceae</taxon>
        <taxon>Planococcus</taxon>
    </lineage>
</organism>
<dbReference type="Pfam" id="PF13038">
    <property type="entry name" value="DUF3899"/>
    <property type="match status" value="1"/>
</dbReference>
<keyword evidence="1" id="KW-0812">Transmembrane</keyword>
<dbReference type="KEGG" id="pdec:H1Q58_10955"/>
<name>A0A7D7MFK0_PLAMR</name>
<feature type="transmembrane region" description="Helical" evidence="1">
    <location>
        <begin position="85"/>
        <end position="111"/>
    </location>
</feature>
<evidence type="ECO:0000256" key="1">
    <source>
        <dbReference type="SAM" id="Phobius"/>
    </source>
</evidence>
<keyword evidence="4" id="KW-1185">Reference proteome</keyword>
<dbReference type="Proteomes" id="UP000514716">
    <property type="component" value="Chromosome"/>
</dbReference>
<sequence length="113" mass="12667">MRKIIIGIAVVQVLVLLTMLFRSEPFSLLSYINNSFIYGGVLVFFGLWVFVVQTGVFDIFTMSMRKFFKSKSTLDDDEMRLPSEVLAFSSSPLLIIGGVTLLAMAISLAIYQQ</sequence>
<dbReference type="RefSeq" id="WP_069576082.1">
    <property type="nucleotide sequence ID" value="NZ_CP059540.1"/>
</dbReference>
<keyword evidence="1" id="KW-1133">Transmembrane helix</keyword>
<accession>A0A7D7MFK0</accession>
<feature type="domain" description="DUF3899" evidence="2">
    <location>
        <begin position="32"/>
        <end position="106"/>
    </location>
</feature>
<feature type="transmembrane region" description="Helical" evidence="1">
    <location>
        <begin position="38"/>
        <end position="64"/>
    </location>
</feature>
<gene>
    <name evidence="3" type="ORF">H1Q58_10955</name>
</gene>
<evidence type="ECO:0000313" key="3">
    <source>
        <dbReference type="EMBL" id="QMT16491.1"/>
    </source>
</evidence>
<dbReference type="EMBL" id="CP059540">
    <property type="protein sequence ID" value="QMT16491.1"/>
    <property type="molecule type" value="Genomic_DNA"/>
</dbReference>